<feature type="compositionally biased region" description="Low complexity" evidence="1">
    <location>
        <begin position="523"/>
        <end position="535"/>
    </location>
</feature>
<evidence type="ECO:0000313" key="3">
    <source>
        <dbReference type="Proteomes" id="UP000053405"/>
    </source>
</evidence>
<gene>
    <name evidence="2" type="ORF">GOHSU_22_01130</name>
</gene>
<dbReference type="Proteomes" id="UP000053405">
    <property type="component" value="Unassembled WGS sequence"/>
</dbReference>
<keyword evidence="3" id="KW-1185">Reference proteome</keyword>
<organism evidence="2 3">
    <name type="scientific">Gordonia hirsuta DSM 44140 = NBRC 16056</name>
    <dbReference type="NCBI Taxonomy" id="1121927"/>
    <lineage>
        <taxon>Bacteria</taxon>
        <taxon>Bacillati</taxon>
        <taxon>Actinomycetota</taxon>
        <taxon>Actinomycetes</taxon>
        <taxon>Mycobacteriales</taxon>
        <taxon>Gordoniaceae</taxon>
        <taxon>Gordonia</taxon>
    </lineage>
</organism>
<evidence type="ECO:0000256" key="1">
    <source>
        <dbReference type="SAM" id="MobiDB-lite"/>
    </source>
</evidence>
<proteinExistence type="predicted"/>
<feature type="compositionally biased region" description="Low complexity" evidence="1">
    <location>
        <begin position="71"/>
        <end position="81"/>
    </location>
</feature>
<reference evidence="2 3" key="1">
    <citation type="submission" date="2012-12" db="EMBL/GenBank/DDBJ databases">
        <title>Whole genome shotgun sequence of Gordonia hirsuta NBRC 16056.</title>
        <authorList>
            <person name="Isaki-Nakamura S."/>
            <person name="Hosoyama A."/>
            <person name="Tsuchikane K."/>
            <person name="Katsumata H."/>
            <person name="Baba S."/>
            <person name="Yamazaki S."/>
            <person name="Fujita N."/>
        </authorList>
    </citation>
    <scope>NUCLEOTIDE SEQUENCE [LARGE SCALE GENOMIC DNA]</scope>
    <source>
        <strain evidence="2 3">NBRC 16056</strain>
    </source>
</reference>
<accession>L7LC90</accession>
<feature type="region of interest" description="Disordered" evidence="1">
    <location>
        <begin position="64"/>
        <end position="88"/>
    </location>
</feature>
<feature type="region of interest" description="Disordered" evidence="1">
    <location>
        <begin position="513"/>
        <end position="568"/>
    </location>
</feature>
<evidence type="ECO:0000313" key="2">
    <source>
        <dbReference type="EMBL" id="GAC57653.1"/>
    </source>
</evidence>
<dbReference type="EMBL" id="BANT01000022">
    <property type="protein sequence ID" value="GAC57653.1"/>
    <property type="molecule type" value="Genomic_DNA"/>
</dbReference>
<feature type="compositionally biased region" description="Polar residues" evidence="1">
    <location>
        <begin position="556"/>
        <end position="568"/>
    </location>
</feature>
<dbReference type="eggNOG" id="ENOG5031KT9">
    <property type="taxonomic scope" value="Bacteria"/>
</dbReference>
<dbReference type="STRING" id="1121927.GOHSU_22_01130"/>
<feature type="compositionally biased region" description="Basic residues" evidence="1">
    <location>
        <begin position="536"/>
        <end position="550"/>
    </location>
</feature>
<comment type="caution">
    <text evidence="2">The sequence shown here is derived from an EMBL/GenBank/DDBJ whole genome shotgun (WGS) entry which is preliminary data.</text>
</comment>
<dbReference type="AlphaFoldDB" id="L7LC90"/>
<name>L7LC90_9ACTN</name>
<sequence length="568" mass="60399">MVTFVLKVGIGSHVKKSIAGARLQRRLLEAVTIVVTAAFMANAAIPDSRAAELFTAAVSAPTPVAKDKAAKPTPAAEKPAPSYQERQDSIAKQKPLLATPKDHTGQTQCVSAEFASLAVVYDSIFESLAPTLPAAVLPQARAIRNQTQRDMQAIMVSTLLIPEHPLTLGADRNDPAYKYRTPLSELVVSNLLKVRDGREGEAVPVANLSLIQAVEISYLFIFVGILAPLGFGVKSVGEFPDTDVPIDTLLRIFGAASTQITHVLAKATTDALLDSCVAEVTAEQKELAGKPSEKVRFRIDVPAIVRATADQLALADAQTCTPIGDLSLGRIVSRTAQFARDNASSAADKRTITAQEKDILRSMRSVRIHHHLIPADPADFTTPESLISGIGTAVPIIGGAPIDILLGLNHNRGTGADFAETVSIADLTVTKSLTAAYYSWHLSLYFASLLTEPISLLGLDPLIPIPGPENLPISPSRLIIETARLPLTYGLITYHHVVRSMCLREDDTSGTGLGAELNKSDPEAAAAAQKAATAKAKSKAKSTPKRKPTTRKPSAATSPSTQPRSAQR</sequence>
<protein>
    <submittedName>
        <fullName evidence="2">Uncharacterized protein</fullName>
    </submittedName>
</protein>